<dbReference type="Proteomes" id="UP001239213">
    <property type="component" value="Unassembled WGS sequence"/>
</dbReference>
<dbReference type="Gene3D" id="3.10.10.10">
    <property type="entry name" value="HIV Type 1 Reverse Transcriptase, subunit A, domain 1"/>
    <property type="match status" value="1"/>
</dbReference>
<sequence>NFLIKFPLFFILKRGRKLRPIIDYKELNEIIKKKLLFLLLITKLRDLLYRAN</sequence>
<reference evidence="3" key="1">
    <citation type="submission" date="2016-11" db="EMBL/GenBank/DDBJ databases">
        <title>The genome sequence of Colletotrichum cuscutae.</title>
        <authorList>
            <person name="Baroncelli R."/>
        </authorList>
    </citation>
    <scope>NUCLEOTIDE SEQUENCE</scope>
    <source>
        <strain evidence="3">IMI 304802</strain>
    </source>
</reference>
<comment type="caution">
    <text evidence="3">The sequence shown here is derived from an EMBL/GenBank/DDBJ whole genome shotgun (WGS) entry which is preliminary data.</text>
</comment>
<feature type="non-terminal residue" evidence="3">
    <location>
        <position position="1"/>
    </location>
</feature>
<organism evidence="3 4">
    <name type="scientific">Colletotrichum cuscutae</name>
    <dbReference type="NCBI Taxonomy" id="1209917"/>
    <lineage>
        <taxon>Eukaryota</taxon>
        <taxon>Fungi</taxon>
        <taxon>Dikarya</taxon>
        <taxon>Ascomycota</taxon>
        <taxon>Pezizomycotina</taxon>
        <taxon>Sordariomycetes</taxon>
        <taxon>Hypocreomycetidae</taxon>
        <taxon>Glomerellales</taxon>
        <taxon>Glomerellaceae</taxon>
        <taxon>Colletotrichum</taxon>
        <taxon>Colletotrichum acutatum species complex</taxon>
    </lineage>
</organism>
<protein>
    <submittedName>
        <fullName evidence="3">Uncharacterized protein</fullName>
    </submittedName>
</protein>
<keyword evidence="2" id="KW-0496">Mitochondrion</keyword>
<comment type="subcellular location">
    <subcellularLocation>
        <location evidence="1">Mitochondrion</location>
    </subcellularLocation>
</comment>
<keyword evidence="4" id="KW-1185">Reference proteome</keyword>
<proteinExistence type="predicted"/>
<dbReference type="EMBL" id="MPDP01000124">
    <property type="protein sequence ID" value="KAK1478583.1"/>
    <property type="molecule type" value="Genomic_DNA"/>
</dbReference>
<gene>
    <name evidence="3" type="ORF">CCUS01_04929</name>
</gene>
<dbReference type="SUPFAM" id="SSF56672">
    <property type="entry name" value="DNA/RNA polymerases"/>
    <property type="match status" value="1"/>
</dbReference>
<evidence type="ECO:0000313" key="4">
    <source>
        <dbReference type="Proteomes" id="UP001239213"/>
    </source>
</evidence>
<name>A0AAI9Y6C6_9PEZI</name>
<evidence type="ECO:0000313" key="3">
    <source>
        <dbReference type="EMBL" id="KAK1478583.1"/>
    </source>
</evidence>
<dbReference type="InterPro" id="IPR043502">
    <property type="entry name" value="DNA/RNA_pol_sf"/>
</dbReference>
<accession>A0AAI9Y6C6</accession>
<dbReference type="GO" id="GO:0005739">
    <property type="term" value="C:mitochondrion"/>
    <property type="evidence" value="ECO:0007669"/>
    <property type="project" value="UniProtKB-SubCell"/>
</dbReference>
<dbReference type="AlphaFoldDB" id="A0AAI9Y6C6"/>
<evidence type="ECO:0000256" key="1">
    <source>
        <dbReference type="ARBA" id="ARBA00004173"/>
    </source>
</evidence>
<evidence type="ECO:0000256" key="2">
    <source>
        <dbReference type="ARBA" id="ARBA00023128"/>
    </source>
</evidence>